<accession>A0AAU9KPT6</accession>
<sequence>MGHLTQNHLFLHQNLFFFKFYLQISTNYPKIKNFQWCFFANLIQRETFFVIISFINKHLFSLLWSFSFMKLLQNTLLNIMTIIEMAKYSNG</sequence>
<reference evidence="1" key="1">
    <citation type="submission" date="2021-09" db="EMBL/GenBank/DDBJ databases">
        <authorList>
            <consortium name="AG Swart"/>
            <person name="Singh M."/>
            <person name="Singh A."/>
            <person name="Seah K."/>
            <person name="Emmerich C."/>
        </authorList>
    </citation>
    <scope>NUCLEOTIDE SEQUENCE</scope>
    <source>
        <strain evidence="1">ATCC30299</strain>
    </source>
</reference>
<comment type="caution">
    <text evidence="1">The sequence shown here is derived from an EMBL/GenBank/DDBJ whole genome shotgun (WGS) entry which is preliminary data.</text>
</comment>
<keyword evidence="2" id="KW-1185">Reference proteome</keyword>
<evidence type="ECO:0000313" key="2">
    <source>
        <dbReference type="Proteomes" id="UP001162131"/>
    </source>
</evidence>
<organism evidence="1 2">
    <name type="scientific">Blepharisma stoltei</name>
    <dbReference type="NCBI Taxonomy" id="1481888"/>
    <lineage>
        <taxon>Eukaryota</taxon>
        <taxon>Sar</taxon>
        <taxon>Alveolata</taxon>
        <taxon>Ciliophora</taxon>
        <taxon>Postciliodesmatophora</taxon>
        <taxon>Heterotrichea</taxon>
        <taxon>Heterotrichida</taxon>
        <taxon>Blepharismidae</taxon>
        <taxon>Blepharisma</taxon>
    </lineage>
</organism>
<protein>
    <submittedName>
        <fullName evidence="1">Uncharacterized protein</fullName>
    </submittedName>
</protein>
<evidence type="ECO:0000313" key="1">
    <source>
        <dbReference type="EMBL" id="CAG9336152.1"/>
    </source>
</evidence>
<dbReference type="EMBL" id="CAJZBQ010000064">
    <property type="protein sequence ID" value="CAG9336152.1"/>
    <property type="molecule type" value="Genomic_DNA"/>
</dbReference>
<proteinExistence type="predicted"/>
<name>A0AAU9KPT6_9CILI</name>
<dbReference type="AlphaFoldDB" id="A0AAU9KPT6"/>
<dbReference type="Proteomes" id="UP001162131">
    <property type="component" value="Unassembled WGS sequence"/>
</dbReference>
<gene>
    <name evidence="1" type="ORF">BSTOLATCC_MIC66039</name>
</gene>